<organism evidence="1 2">
    <name type="scientific">Cysteiniphilum litorale</name>
    <dbReference type="NCBI Taxonomy" id="2056700"/>
    <lineage>
        <taxon>Bacteria</taxon>
        <taxon>Pseudomonadati</taxon>
        <taxon>Pseudomonadota</taxon>
        <taxon>Gammaproteobacteria</taxon>
        <taxon>Thiotrichales</taxon>
        <taxon>Fastidiosibacteraceae</taxon>
        <taxon>Cysteiniphilum</taxon>
    </lineage>
</organism>
<evidence type="ECO:0000313" key="2">
    <source>
        <dbReference type="Proteomes" id="UP000636949"/>
    </source>
</evidence>
<keyword evidence="2" id="KW-1185">Reference proteome</keyword>
<dbReference type="PROSITE" id="PS51257">
    <property type="entry name" value="PROKAR_LIPOPROTEIN"/>
    <property type="match status" value="1"/>
</dbReference>
<comment type="caution">
    <text evidence="1">The sequence shown here is derived from an EMBL/GenBank/DDBJ whole genome shotgun (WGS) entry which is preliminary data.</text>
</comment>
<dbReference type="AlphaFoldDB" id="A0A8J2Z6D9"/>
<reference evidence="1" key="1">
    <citation type="journal article" date="2014" name="Int. J. Syst. Evol. Microbiol.">
        <title>Complete genome sequence of Corynebacterium casei LMG S-19264T (=DSM 44701T), isolated from a smear-ripened cheese.</title>
        <authorList>
            <consortium name="US DOE Joint Genome Institute (JGI-PGF)"/>
            <person name="Walter F."/>
            <person name="Albersmeier A."/>
            <person name="Kalinowski J."/>
            <person name="Ruckert C."/>
        </authorList>
    </citation>
    <scope>NUCLEOTIDE SEQUENCE</scope>
    <source>
        <strain evidence="1">CGMCC 1.15758</strain>
    </source>
</reference>
<name>A0A8J2Z6D9_9GAMM</name>
<sequence>MLGRYSKNLFALVAISFIILLSACGGGGSSSTTAVGTQTVNCPQGSTCAPEQVSMVEAQS</sequence>
<reference evidence="1" key="2">
    <citation type="submission" date="2020-09" db="EMBL/GenBank/DDBJ databases">
        <authorList>
            <person name="Sun Q."/>
            <person name="Zhou Y."/>
        </authorList>
    </citation>
    <scope>NUCLEOTIDE SEQUENCE</scope>
    <source>
        <strain evidence="1">CGMCC 1.15758</strain>
    </source>
</reference>
<gene>
    <name evidence="1" type="ORF">GCM10010995_23410</name>
</gene>
<dbReference type="EMBL" id="BMJS01000035">
    <property type="protein sequence ID" value="GGG05235.1"/>
    <property type="molecule type" value="Genomic_DNA"/>
</dbReference>
<dbReference type="RefSeq" id="WP_117003659.1">
    <property type="nucleotide sequence ID" value="NZ_BMJS01000035.1"/>
</dbReference>
<proteinExistence type="predicted"/>
<protein>
    <submittedName>
        <fullName evidence="1">Uncharacterized protein</fullName>
    </submittedName>
</protein>
<evidence type="ECO:0000313" key="1">
    <source>
        <dbReference type="EMBL" id="GGG05235.1"/>
    </source>
</evidence>
<accession>A0A8J2Z6D9</accession>
<dbReference type="Proteomes" id="UP000636949">
    <property type="component" value="Unassembled WGS sequence"/>
</dbReference>